<dbReference type="KEGG" id="sapo:SAPIO_CDS5713"/>
<proteinExistence type="predicted"/>
<dbReference type="GeneID" id="27724785"/>
<name>A0A084G588_PSEDA</name>
<keyword evidence="3" id="KW-1185">Reference proteome</keyword>
<feature type="signal peptide" evidence="1">
    <location>
        <begin position="1"/>
        <end position="18"/>
    </location>
</feature>
<reference evidence="2 3" key="1">
    <citation type="journal article" date="2014" name="Genome Announc.">
        <title>Draft genome sequence of the pathogenic fungus Scedosporium apiospermum.</title>
        <authorList>
            <person name="Vandeputte P."/>
            <person name="Ghamrawi S."/>
            <person name="Rechenmann M."/>
            <person name="Iltis A."/>
            <person name="Giraud S."/>
            <person name="Fleury M."/>
            <person name="Thornton C."/>
            <person name="Delhaes L."/>
            <person name="Meyer W."/>
            <person name="Papon N."/>
            <person name="Bouchara J.P."/>
        </authorList>
    </citation>
    <scope>NUCLEOTIDE SEQUENCE [LARGE SCALE GENOMIC DNA]</scope>
    <source>
        <strain evidence="2 3">IHEM 14462</strain>
    </source>
</reference>
<protein>
    <submittedName>
        <fullName evidence="2">Uncharacterized protein</fullName>
    </submittedName>
</protein>
<dbReference type="HOGENOM" id="CLU_891841_0_0_1"/>
<dbReference type="Proteomes" id="UP000028545">
    <property type="component" value="Unassembled WGS sequence"/>
</dbReference>
<accession>A0A084G588</accession>
<dbReference type="VEuPathDB" id="FungiDB:SAPIO_CDS5713"/>
<keyword evidence="1" id="KW-0732">Signal</keyword>
<evidence type="ECO:0000313" key="2">
    <source>
        <dbReference type="EMBL" id="KEZ42500.1"/>
    </source>
</evidence>
<organism evidence="2 3">
    <name type="scientific">Pseudallescheria apiosperma</name>
    <name type="common">Scedosporium apiospermum</name>
    <dbReference type="NCBI Taxonomy" id="563466"/>
    <lineage>
        <taxon>Eukaryota</taxon>
        <taxon>Fungi</taxon>
        <taxon>Dikarya</taxon>
        <taxon>Ascomycota</taxon>
        <taxon>Pezizomycotina</taxon>
        <taxon>Sordariomycetes</taxon>
        <taxon>Hypocreomycetidae</taxon>
        <taxon>Microascales</taxon>
        <taxon>Microascaceae</taxon>
        <taxon>Scedosporium</taxon>
    </lineage>
</organism>
<evidence type="ECO:0000256" key="1">
    <source>
        <dbReference type="SAM" id="SignalP"/>
    </source>
</evidence>
<feature type="chain" id="PRO_5001775306" evidence="1">
    <location>
        <begin position="19"/>
        <end position="312"/>
    </location>
</feature>
<sequence>MKCFLYLVTSCFLLATVAQDNDADQTVEDQYPETAEIFFDDSLSLSGYALVEFEPLKDGHTNPNLSDTAEYEGYDWTQEFPGSKLGDFKAHLRVVDNVPFLEDSSDGELVPSTTNKTAVSTVTYNLPQSLMDGDKVKPVHPSWLICRQIWIATKPGNTQGDHQCGFIPDQCRKDWTEQLTRNWVSGDEVGRCTAHYVYSPPKSCLDSIGNASTILYHKLGDVAWRVGTGSSLDLNNKTSLQKASENTFIITTAWGYSVNSSSDSRETPDVSFSCLNVQEDSKPNSNENGSPRTFGLSAIGLIIGIGYALWVL</sequence>
<evidence type="ECO:0000313" key="3">
    <source>
        <dbReference type="Proteomes" id="UP000028545"/>
    </source>
</evidence>
<gene>
    <name evidence="2" type="ORF">SAPIO_CDS5713</name>
</gene>
<dbReference type="EMBL" id="JOWA01000099">
    <property type="protein sequence ID" value="KEZ42500.1"/>
    <property type="molecule type" value="Genomic_DNA"/>
</dbReference>
<comment type="caution">
    <text evidence="2">The sequence shown here is derived from an EMBL/GenBank/DDBJ whole genome shotgun (WGS) entry which is preliminary data.</text>
</comment>
<dbReference type="RefSeq" id="XP_016642299.1">
    <property type="nucleotide sequence ID" value="XM_016787984.1"/>
</dbReference>
<dbReference type="AlphaFoldDB" id="A0A084G588"/>
<dbReference type="OrthoDB" id="4526039at2759"/>